<dbReference type="Proteomes" id="UP000295252">
    <property type="component" value="Chromosome III"/>
</dbReference>
<feature type="chain" id="PRO_5007353166" description="Transmembrane 9 superfamily member" evidence="10">
    <location>
        <begin position="22"/>
        <end position="296"/>
    </location>
</feature>
<evidence type="ECO:0000256" key="6">
    <source>
        <dbReference type="ARBA" id="ARBA00022753"/>
    </source>
</evidence>
<keyword evidence="5 10" id="KW-0732">Signal</keyword>
<evidence type="ECO:0000256" key="7">
    <source>
        <dbReference type="ARBA" id="ARBA00022989"/>
    </source>
</evidence>
<dbReference type="InParanoid" id="A0A068UB66"/>
<keyword evidence="8" id="KW-0333">Golgi apparatus</keyword>
<accession>A0A068UB66</accession>
<dbReference type="PANTHER" id="PTHR10766:SF170">
    <property type="entry name" value="TRANSMEMBRANE 9 SUPERFAMILY MEMBER 4"/>
    <property type="match status" value="1"/>
</dbReference>
<dbReference type="GO" id="GO:0072657">
    <property type="term" value="P:protein localization to membrane"/>
    <property type="evidence" value="ECO:0007669"/>
    <property type="project" value="TreeGrafter"/>
</dbReference>
<keyword evidence="12" id="KW-1185">Reference proteome</keyword>
<feature type="signal peptide" evidence="10">
    <location>
        <begin position="1"/>
        <end position="21"/>
    </location>
</feature>
<evidence type="ECO:0000256" key="2">
    <source>
        <dbReference type="ARBA" id="ARBA00004653"/>
    </source>
</evidence>
<evidence type="ECO:0000313" key="11">
    <source>
        <dbReference type="EMBL" id="CDP05449.1"/>
    </source>
</evidence>
<dbReference type="PANTHER" id="PTHR10766">
    <property type="entry name" value="TRANSMEMBRANE 9 SUPERFAMILY PROTEIN"/>
    <property type="match status" value="1"/>
</dbReference>
<feature type="transmembrane region" description="Helical" evidence="10">
    <location>
        <begin position="212"/>
        <end position="233"/>
    </location>
</feature>
<dbReference type="GO" id="GO:0000139">
    <property type="term" value="C:Golgi membrane"/>
    <property type="evidence" value="ECO:0007669"/>
    <property type="project" value="UniProtKB-SubCell"/>
</dbReference>
<reference evidence="12" key="1">
    <citation type="journal article" date="2014" name="Science">
        <title>The coffee genome provides insight into the convergent evolution of caffeine biosynthesis.</title>
        <authorList>
            <person name="Denoeud F."/>
            <person name="Carretero-Paulet L."/>
            <person name="Dereeper A."/>
            <person name="Droc G."/>
            <person name="Guyot R."/>
            <person name="Pietrella M."/>
            <person name="Zheng C."/>
            <person name="Alberti A."/>
            <person name="Anthony F."/>
            <person name="Aprea G."/>
            <person name="Aury J.M."/>
            <person name="Bento P."/>
            <person name="Bernard M."/>
            <person name="Bocs S."/>
            <person name="Campa C."/>
            <person name="Cenci A."/>
            <person name="Combes M.C."/>
            <person name="Crouzillat D."/>
            <person name="Da Silva C."/>
            <person name="Daddiego L."/>
            <person name="De Bellis F."/>
            <person name="Dussert S."/>
            <person name="Garsmeur O."/>
            <person name="Gayraud T."/>
            <person name="Guignon V."/>
            <person name="Jahn K."/>
            <person name="Jamilloux V."/>
            <person name="Joet T."/>
            <person name="Labadie K."/>
            <person name="Lan T."/>
            <person name="Leclercq J."/>
            <person name="Lepelley M."/>
            <person name="Leroy T."/>
            <person name="Li L.T."/>
            <person name="Librado P."/>
            <person name="Lopez L."/>
            <person name="Munoz A."/>
            <person name="Noel B."/>
            <person name="Pallavicini A."/>
            <person name="Perrotta G."/>
            <person name="Poncet V."/>
            <person name="Pot D."/>
            <person name="Priyono X."/>
            <person name="Rigoreau M."/>
            <person name="Rouard M."/>
            <person name="Rozas J."/>
            <person name="Tranchant-Dubreuil C."/>
            <person name="VanBuren R."/>
            <person name="Zhang Q."/>
            <person name="Andrade A.C."/>
            <person name="Argout X."/>
            <person name="Bertrand B."/>
            <person name="de Kochko A."/>
            <person name="Graziosi G."/>
            <person name="Henry R.J."/>
            <person name="Jayarama X."/>
            <person name="Ming R."/>
            <person name="Nagai C."/>
            <person name="Rounsley S."/>
            <person name="Sankoff D."/>
            <person name="Giuliano G."/>
            <person name="Albert V.A."/>
            <person name="Wincker P."/>
            <person name="Lashermes P."/>
        </authorList>
    </citation>
    <scope>NUCLEOTIDE SEQUENCE [LARGE SCALE GENOMIC DNA]</scope>
    <source>
        <strain evidence="12">cv. DH200-94</strain>
    </source>
</reference>
<evidence type="ECO:0000256" key="9">
    <source>
        <dbReference type="ARBA" id="ARBA00023136"/>
    </source>
</evidence>
<keyword evidence="9 10" id="KW-0472">Membrane</keyword>
<keyword evidence="7 10" id="KW-1133">Transmembrane helix</keyword>
<evidence type="ECO:0000256" key="3">
    <source>
        <dbReference type="ARBA" id="ARBA00005227"/>
    </source>
</evidence>
<protein>
    <recommendedName>
        <fullName evidence="10">Transmembrane 9 superfamily member</fullName>
    </recommendedName>
</protein>
<dbReference type="InterPro" id="IPR004240">
    <property type="entry name" value="EMP70"/>
</dbReference>
<evidence type="ECO:0000256" key="10">
    <source>
        <dbReference type="RuleBase" id="RU363079"/>
    </source>
</evidence>
<name>A0A068UB66_COFCA</name>
<evidence type="ECO:0000256" key="5">
    <source>
        <dbReference type="ARBA" id="ARBA00022729"/>
    </source>
</evidence>
<keyword evidence="6" id="KW-0967">Endosome</keyword>
<dbReference type="GO" id="GO:0010008">
    <property type="term" value="C:endosome membrane"/>
    <property type="evidence" value="ECO:0007669"/>
    <property type="project" value="UniProtKB-SubCell"/>
</dbReference>
<gene>
    <name evidence="11" type="ORF">GSCOC_T00020504001</name>
</gene>
<keyword evidence="4 10" id="KW-0812">Transmembrane</keyword>
<dbReference type="EMBL" id="HG739100">
    <property type="protein sequence ID" value="CDP05449.1"/>
    <property type="molecule type" value="Genomic_DNA"/>
</dbReference>
<comment type="similarity">
    <text evidence="3 10">Belongs to the nonaspanin (TM9SF) (TC 9.A.2) family.</text>
</comment>
<dbReference type="Pfam" id="PF02990">
    <property type="entry name" value="EMP70"/>
    <property type="match status" value="2"/>
</dbReference>
<dbReference type="AlphaFoldDB" id="A0A068UB66"/>
<comment type="subcellular location">
    <subcellularLocation>
        <location evidence="1">Endosome membrane</location>
        <topology evidence="1">Multi-pass membrane protein</topology>
    </subcellularLocation>
    <subcellularLocation>
        <location evidence="2">Golgi apparatus membrane</location>
        <topology evidence="2">Multi-pass membrane protein</topology>
    </subcellularLocation>
</comment>
<evidence type="ECO:0000313" key="12">
    <source>
        <dbReference type="Proteomes" id="UP000295252"/>
    </source>
</evidence>
<dbReference type="STRING" id="49390.A0A068UB66"/>
<evidence type="ECO:0000256" key="8">
    <source>
        <dbReference type="ARBA" id="ARBA00023034"/>
    </source>
</evidence>
<proteinExistence type="inferred from homology"/>
<evidence type="ECO:0000256" key="4">
    <source>
        <dbReference type="ARBA" id="ARBA00022692"/>
    </source>
</evidence>
<dbReference type="PhylomeDB" id="A0A068UB66"/>
<organism evidence="11 12">
    <name type="scientific">Coffea canephora</name>
    <name type="common">Robusta coffee</name>
    <dbReference type="NCBI Taxonomy" id="49390"/>
    <lineage>
        <taxon>Eukaryota</taxon>
        <taxon>Viridiplantae</taxon>
        <taxon>Streptophyta</taxon>
        <taxon>Embryophyta</taxon>
        <taxon>Tracheophyta</taxon>
        <taxon>Spermatophyta</taxon>
        <taxon>Magnoliopsida</taxon>
        <taxon>eudicotyledons</taxon>
        <taxon>Gunneridae</taxon>
        <taxon>Pentapetalae</taxon>
        <taxon>asterids</taxon>
        <taxon>lamiids</taxon>
        <taxon>Gentianales</taxon>
        <taxon>Rubiaceae</taxon>
        <taxon>Ixoroideae</taxon>
        <taxon>Gardenieae complex</taxon>
        <taxon>Bertiereae - Coffeeae clade</taxon>
        <taxon>Coffeeae</taxon>
        <taxon>Coffea</taxon>
    </lineage>
</organism>
<sequence>MAWFWEILVLVFAIFLMSVAGQVKSDASKHRYQQGDSVPLYGNKVAPFHNPSETHAYYSLPFCRPDPLIEKRESLIEVLNGYHLVSAPYKLDFLIKSGLQVLCRKNLTREEAFQFRTALVQDYFWEMYYDDLPLWGSIGKVDREGKASPEEYKYFIYTRIHFNIFFSGNHVIEILEFSYVAVWKEVNVSFEKRMDKYLKSAHLPRHYRIHEFAIGNALLALLFLIGCLVKICLPLFKKDFYRYTNEEDLDIEETGWKILHGDVFRYPNHKSLLAAAIGSGTQILAVQKLTGVEPVQ</sequence>
<evidence type="ECO:0000256" key="1">
    <source>
        <dbReference type="ARBA" id="ARBA00004337"/>
    </source>
</evidence>
<dbReference type="Gramene" id="CDP05449">
    <property type="protein sequence ID" value="CDP05449"/>
    <property type="gene ID" value="GSCOC_T00020504001"/>
</dbReference>
<comment type="caution">
    <text evidence="10">Lacks conserved residue(s) required for the propagation of feature annotation.</text>
</comment>